<keyword evidence="2" id="KW-0548">Nucleotidyltransferase</keyword>
<evidence type="ECO:0000256" key="5">
    <source>
        <dbReference type="ARBA" id="ARBA00022801"/>
    </source>
</evidence>
<keyword evidence="6" id="KW-0695">RNA-directed DNA polymerase</keyword>
<evidence type="ECO:0000256" key="2">
    <source>
        <dbReference type="ARBA" id="ARBA00022695"/>
    </source>
</evidence>
<keyword evidence="1" id="KW-0808">Transferase</keyword>
<comment type="caution">
    <text evidence="8">The sequence shown here is derived from an EMBL/GenBank/DDBJ whole genome shotgun (WGS) entry which is preliminary data.</text>
</comment>
<evidence type="ECO:0000256" key="4">
    <source>
        <dbReference type="ARBA" id="ARBA00022759"/>
    </source>
</evidence>
<accession>A0A7K9RA13</accession>
<dbReference type="PANTHER" id="PTHR41694:SF3">
    <property type="entry name" value="RNA-DIRECTED DNA POLYMERASE-RELATED"/>
    <property type="match status" value="1"/>
</dbReference>
<evidence type="ECO:0000256" key="6">
    <source>
        <dbReference type="ARBA" id="ARBA00022918"/>
    </source>
</evidence>
<evidence type="ECO:0000256" key="1">
    <source>
        <dbReference type="ARBA" id="ARBA00022679"/>
    </source>
</evidence>
<evidence type="ECO:0000256" key="3">
    <source>
        <dbReference type="ARBA" id="ARBA00022722"/>
    </source>
</evidence>
<dbReference type="Proteomes" id="UP000530962">
    <property type="component" value="Unassembled WGS sequence"/>
</dbReference>
<evidence type="ECO:0000313" key="9">
    <source>
        <dbReference type="Proteomes" id="UP000530962"/>
    </source>
</evidence>
<dbReference type="SUPFAM" id="SSF53098">
    <property type="entry name" value="Ribonuclease H-like"/>
    <property type="match status" value="1"/>
</dbReference>
<dbReference type="Pfam" id="PF00075">
    <property type="entry name" value="RNase_H"/>
    <property type="match status" value="1"/>
</dbReference>
<dbReference type="GO" id="GO:0035613">
    <property type="term" value="F:RNA stem-loop binding"/>
    <property type="evidence" value="ECO:0007669"/>
    <property type="project" value="TreeGrafter"/>
</dbReference>
<gene>
    <name evidence="8" type="primary">Hervk_0</name>
    <name evidence="8" type="ORF">IRECYA_R15816</name>
</gene>
<dbReference type="GO" id="GO:0003964">
    <property type="term" value="F:RNA-directed DNA polymerase activity"/>
    <property type="evidence" value="ECO:0007669"/>
    <property type="project" value="UniProtKB-KW"/>
</dbReference>
<keyword evidence="4" id="KW-0255">Endonuclease</keyword>
<dbReference type="PANTHER" id="PTHR41694">
    <property type="entry name" value="ENDOGENOUS RETROVIRUS GROUP K MEMBER POL PROTEIN"/>
    <property type="match status" value="1"/>
</dbReference>
<evidence type="ECO:0000313" key="8">
    <source>
        <dbReference type="EMBL" id="NXI20702.1"/>
    </source>
</evidence>
<reference evidence="8 9" key="1">
    <citation type="submission" date="2019-09" db="EMBL/GenBank/DDBJ databases">
        <title>Bird 10,000 Genomes (B10K) Project - Family phase.</title>
        <authorList>
            <person name="Zhang G."/>
        </authorList>
    </citation>
    <scope>NUCLEOTIDE SEQUENCE [LARGE SCALE GENOMIC DNA]</scope>
    <source>
        <strain evidence="8">B10K-DU-001-26</strain>
        <tissue evidence="8">Muscle</tissue>
    </source>
</reference>
<dbReference type="InterPro" id="IPR002156">
    <property type="entry name" value="RNaseH_domain"/>
</dbReference>
<evidence type="ECO:0000259" key="7">
    <source>
        <dbReference type="PROSITE" id="PS50879"/>
    </source>
</evidence>
<organism evidence="8 9">
    <name type="scientific">Irena cyanogastra</name>
    <name type="common">Philippine fairy-bluebird</name>
    <dbReference type="NCBI Taxonomy" id="175120"/>
    <lineage>
        <taxon>Eukaryota</taxon>
        <taxon>Metazoa</taxon>
        <taxon>Chordata</taxon>
        <taxon>Craniata</taxon>
        <taxon>Vertebrata</taxon>
        <taxon>Euteleostomi</taxon>
        <taxon>Archelosauria</taxon>
        <taxon>Archosauria</taxon>
        <taxon>Dinosauria</taxon>
        <taxon>Saurischia</taxon>
        <taxon>Theropoda</taxon>
        <taxon>Coelurosauria</taxon>
        <taxon>Aves</taxon>
        <taxon>Neognathae</taxon>
        <taxon>Neoaves</taxon>
        <taxon>Telluraves</taxon>
        <taxon>Australaves</taxon>
        <taxon>Passeriformes</taxon>
        <taxon>Corvoidea</taxon>
        <taxon>Irenidae</taxon>
        <taxon>Irena</taxon>
    </lineage>
</organism>
<dbReference type="InterPro" id="IPR036397">
    <property type="entry name" value="RNaseH_sf"/>
</dbReference>
<dbReference type="PROSITE" id="PS50879">
    <property type="entry name" value="RNASE_H_1"/>
    <property type="match status" value="1"/>
</dbReference>
<sequence>MPQHSWVPIPKVARGPLPDALTIYTNAGRKSRRAAATWQEKGQWCHQILDAVPEDSLQTLELLAVVWALPKWIHQPINIVTDSLYVAGVAVRIEDAQIREVNNQRLYQLL</sequence>
<feature type="non-terminal residue" evidence="8">
    <location>
        <position position="1"/>
    </location>
</feature>
<keyword evidence="3" id="KW-0540">Nuclease</keyword>
<dbReference type="EMBL" id="VWZV01027956">
    <property type="protein sequence ID" value="NXI20702.1"/>
    <property type="molecule type" value="Genomic_DNA"/>
</dbReference>
<keyword evidence="5" id="KW-0378">Hydrolase</keyword>
<keyword evidence="9" id="KW-1185">Reference proteome</keyword>
<dbReference type="GO" id="GO:0004523">
    <property type="term" value="F:RNA-DNA hybrid ribonuclease activity"/>
    <property type="evidence" value="ECO:0007669"/>
    <property type="project" value="InterPro"/>
</dbReference>
<dbReference type="Gene3D" id="3.30.420.10">
    <property type="entry name" value="Ribonuclease H-like superfamily/Ribonuclease H"/>
    <property type="match status" value="1"/>
</dbReference>
<name>A0A7K9RA13_IRECY</name>
<feature type="non-terminal residue" evidence="8">
    <location>
        <position position="110"/>
    </location>
</feature>
<dbReference type="InterPro" id="IPR012337">
    <property type="entry name" value="RNaseH-like_sf"/>
</dbReference>
<feature type="domain" description="RNase H type-1" evidence="7">
    <location>
        <begin position="17"/>
        <end position="110"/>
    </location>
</feature>
<protein>
    <submittedName>
        <fullName evidence="8">PO113 protein</fullName>
    </submittedName>
</protein>
<dbReference type="AlphaFoldDB" id="A0A7K9RA13"/>
<proteinExistence type="predicted"/>